<evidence type="ECO:0000313" key="2">
    <source>
        <dbReference type="EMBL" id="EFE30647.1"/>
    </source>
</evidence>
<dbReference type="AlphaFoldDB" id="D4B286"/>
<dbReference type="Proteomes" id="UP000008866">
    <property type="component" value="Unassembled WGS sequence"/>
</dbReference>
<proteinExistence type="predicted"/>
<keyword evidence="1" id="KW-0732">Signal</keyword>
<feature type="signal peptide" evidence="1">
    <location>
        <begin position="1"/>
        <end position="18"/>
    </location>
</feature>
<dbReference type="GeneID" id="9524025"/>
<evidence type="ECO:0000313" key="3">
    <source>
        <dbReference type="Proteomes" id="UP000008866"/>
    </source>
</evidence>
<keyword evidence="3" id="KW-1185">Reference proteome</keyword>
<name>D4B286_ARTBC</name>
<dbReference type="HOGENOM" id="CLU_2108456_0_0_1"/>
<sequence length="115" mass="12258">MAATSPTILALAWAATLALFTGSDDVTFDLTSSEDYSASKSIQLQLPYNGTIRAALETADQIIRSTADTKSDGQQTLLAIHHQGPQPAHLSSRSRRFKQAVVLGDLTSEDGLAIQ</sequence>
<dbReference type="KEGG" id="abe:ARB_02569"/>
<dbReference type="STRING" id="663331.D4B286"/>
<reference evidence="3" key="1">
    <citation type="journal article" date="2011" name="Genome Biol.">
        <title>Comparative and functional genomics provide insights into the pathogenicity of dermatophytic fungi.</title>
        <authorList>
            <person name="Burmester A."/>
            <person name="Shelest E."/>
            <person name="Gloeckner G."/>
            <person name="Heddergott C."/>
            <person name="Schindler S."/>
            <person name="Staib P."/>
            <person name="Heidel A."/>
            <person name="Felder M."/>
            <person name="Petzold A."/>
            <person name="Szafranski K."/>
            <person name="Feuermann M."/>
            <person name="Pedruzzi I."/>
            <person name="Priebe S."/>
            <person name="Groth M."/>
            <person name="Winkler R."/>
            <person name="Li W."/>
            <person name="Kniemeyer O."/>
            <person name="Schroeckh V."/>
            <person name="Hertweck C."/>
            <person name="Hube B."/>
            <person name="White T.C."/>
            <person name="Platzer M."/>
            <person name="Guthke R."/>
            <person name="Heitman J."/>
            <person name="Woestemeyer J."/>
            <person name="Zipfel P.F."/>
            <person name="Monod M."/>
            <person name="Brakhage A.A."/>
        </authorList>
    </citation>
    <scope>NUCLEOTIDE SEQUENCE [LARGE SCALE GENOMIC DNA]</scope>
    <source>
        <strain evidence="3">ATCC MYA-4681 / CBS 112371</strain>
    </source>
</reference>
<dbReference type="RefSeq" id="XP_003011287.1">
    <property type="nucleotide sequence ID" value="XM_003011241.1"/>
</dbReference>
<protein>
    <submittedName>
        <fullName evidence="2">Uncharacterized protein</fullName>
    </submittedName>
</protein>
<accession>D4B286</accession>
<gene>
    <name evidence="2" type="ORF">ARB_02569</name>
</gene>
<dbReference type="EMBL" id="ABSU01000028">
    <property type="protein sequence ID" value="EFE30647.1"/>
    <property type="molecule type" value="Genomic_DNA"/>
</dbReference>
<organism evidence="2 3">
    <name type="scientific">Arthroderma benhamiae (strain ATCC MYA-4681 / CBS 112371)</name>
    <name type="common">Trichophyton mentagrophytes</name>
    <dbReference type="NCBI Taxonomy" id="663331"/>
    <lineage>
        <taxon>Eukaryota</taxon>
        <taxon>Fungi</taxon>
        <taxon>Dikarya</taxon>
        <taxon>Ascomycota</taxon>
        <taxon>Pezizomycotina</taxon>
        <taxon>Eurotiomycetes</taxon>
        <taxon>Eurotiomycetidae</taxon>
        <taxon>Onygenales</taxon>
        <taxon>Arthrodermataceae</taxon>
        <taxon>Trichophyton</taxon>
    </lineage>
</organism>
<comment type="caution">
    <text evidence="2">The sequence shown here is derived from an EMBL/GenBank/DDBJ whole genome shotgun (WGS) entry which is preliminary data.</text>
</comment>
<feature type="chain" id="PRO_5003054446" evidence="1">
    <location>
        <begin position="19"/>
        <end position="115"/>
    </location>
</feature>
<evidence type="ECO:0000256" key="1">
    <source>
        <dbReference type="SAM" id="SignalP"/>
    </source>
</evidence>